<name>A0A9D1UMJ9_9CORY</name>
<organism evidence="2 3">
    <name type="scientific">Candidatus Corynebacterium avicola</name>
    <dbReference type="NCBI Taxonomy" id="2838527"/>
    <lineage>
        <taxon>Bacteria</taxon>
        <taxon>Bacillati</taxon>
        <taxon>Actinomycetota</taxon>
        <taxon>Actinomycetes</taxon>
        <taxon>Mycobacteriales</taxon>
        <taxon>Corynebacteriaceae</taxon>
        <taxon>Corynebacterium</taxon>
    </lineage>
</organism>
<reference evidence="2" key="2">
    <citation type="submission" date="2021-04" db="EMBL/GenBank/DDBJ databases">
        <authorList>
            <person name="Gilroy R."/>
        </authorList>
    </citation>
    <scope>NUCLEOTIDE SEQUENCE</scope>
    <source>
        <strain evidence="2">CHK32-1732</strain>
    </source>
</reference>
<evidence type="ECO:0000313" key="2">
    <source>
        <dbReference type="EMBL" id="HIW92071.1"/>
    </source>
</evidence>
<evidence type="ECO:0000313" key="3">
    <source>
        <dbReference type="Proteomes" id="UP000824190"/>
    </source>
</evidence>
<accession>A0A9D1UMJ9</accession>
<dbReference type="EMBL" id="DXGC01000086">
    <property type="protein sequence ID" value="HIW92071.1"/>
    <property type="molecule type" value="Genomic_DNA"/>
</dbReference>
<feature type="transmembrane region" description="Helical" evidence="1">
    <location>
        <begin position="20"/>
        <end position="41"/>
    </location>
</feature>
<keyword evidence="1" id="KW-0472">Membrane</keyword>
<reference evidence="2" key="1">
    <citation type="journal article" date="2021" name="PeerJ">
        <title>Extensive microbial diversity within the chicken gut microbiome revealed by metagenomics and culture.</title>
        <authorList>
            <person name="Gilroy R."/>
            <person name="Ravi A."/>
            <person name="Getino M."/>
            <person name="Pursley I."/>
            <person name="Horton D.L."/>
            <person name="Alikhan N.F."/>
            <person name="Baker D."/>
            <person name="Gharbi K."/>
            <person name="Hall N."/>
            <person name="Watson M."/>
            <person name="Adriaenssens E.M."/>
            <person name="Foster-Nyarko E."/>
            <person name="Jarju S."/>
            <person name="Secka A."/>
            <person name="Antonio M."/>
            <person name="Oren A."/>
            <person name="Chaudhuri R.R."/>
            <person name="La Ragione R."/>
            <person name="Hildebrand F."/>
            <person name="Pallen M.J."/>
        </authorList>
    </citation>
    <scope>NUCLEOTIDE SEQUENCE</scope>
    <source>
        <strain evidence="2">CHK32-1732</strain>
    </source>
</reference>
<dbReference type="AlphaFoldDB" id="A0A9D1UMJ9"/>
<sequence>MNPTETDTGKHSRRRLGDDGSVTVIGAAVILGIIACCLLIVQVTVAVVAQHRAVAAADLVAVSAATVLLTAGEQQACSVAAQVASGNGSELVSCGTVDGTATNHGTPGVTGMAVKVRVGTREARAAAGPAER</sequence>
<keyword evidence="1" id="KW-0812">Transmembrane</keyword>
<feature type="transmembrane region" description="Helical" evidence="1">
    <location>
        <begin position="53"/>
        <end position="72"/>
    </location>
</feature>
<comment type="caution">
    <text evidence="2">The sequence shown here is derived from an EMBL/GenBank/DDBJ whole genome shotgun (WGS) entry which is preliminary data.</text>
</comment>
<keyword evidence="1" id="KW-1133">Transmembrane helix</keyword>
<dbReference type="Proteomes" id="UP000824190">
    <property type="component" value="Unassembled WGS sequence"/>
</dbReference>
<proteinExistence type="predicted"/>
<evidence type="ECO:0000256" key="1">
    <source>
        <dbReference type="SAM" id="Phobius"/>
    </source>
</evidence>
<dbReference type="InterPro" id="IPR021202">
    <property type="entry name" value="Rv3654c-like"/>
</dbReference>
<gene>
    <name evidence="2" type="ORF">H9870_10470</name>
</gene>
<dbReference type="NCBIfam" id="TIGR03816">
    <property type="entry name" value="tadE_like_DECH"/>
    <property type="match status" value="1"/>
</dbReference>
<protein>
    <submittedName>
        <fullName evidence="2">Flp pilus-assembly TadE/G-like family protein</fullName>
    </submittedName>
</protein>